<comment type="caution">
    <text evidence="1">The sequence shown here is derived from an EMBL/GenBank/DDBJ whole genome shotgun (WGS) entry which is preliminary data.</text>
</comment>
<evidence type="ECO:0000313" key="1">
    <source>
        <dbReference type="EMBL" id="GBM24687.1"/>
    </source>
</evidence>
<organism evidence="1 2">
    <name type="scientific">Araneus ventricosus</name>
    <name type="common">Orbweaver spider</name>
    <name type="synonym">Epeira ventricosa</name>
    <dbReference type="NCBI Taxonomy" id="182803"/>
    <lineage>
        <taxon>Eukaryota</taxon>
        <taxon>Metazoa</taxon>
        <taxon>Ecdysozoa</taxon>
        <taxon>Arthropoda</taxon>
        <taxon>Chelicerata</taxon>
        <taxon>Arachnida</taxon>
        <taxon>Araneae</taxon>
        <taxon>Araneomorphae</taxon>
        <taxon>Entelegynae</taxon>
        <taxon>Araneoidea</taxon>
        <taxon>Araneidae</taxon>
        <taxon>Araneus</taxon>
    </lineage>
</organism>
<accession>A0A4Y2E7G3</accession>
<reference evidence="1 2" key="1">
    <citation type="journal article" date="2019" name="Sci. Rep.">
        <title>Orb-weaving spider Araneus ventricosus genome elucidates the spidroin gene catalogue.</title>
        <authorList>
            <person name="Kono N."/>
            <person name="Nakamura H."/>
            <person name="Ohtoshi R."/>
            <person name="Moran D.A.P."/>
            <person name="Shinohara A."/>
            <person name="Yoshida Y."/>
            <person name="Fujiwara M."/>
            <person name="Mori M."/>
            <person name="Tomita M."/>
            <person name="Arakawa K."/>
        </authorList>
    </citation>
    <scope>NUCLEOTIDE SEQUENCE [LARGE SCALE GENOMIC DNA]</scope>
</reference>
<sequence length="118" mass="13954">MEWYRRCLYPPAPRYASVSMSWFLRAFLRSHVRSRKDQVRCAVEICSDLPDLRKIEFRTRFCWHCVEKTCMAIGRQPQRNSGSGLGLNSFTVLCNQVSSRQYFGPRFSVRNTLFSKEF</sequence>
<keyword evidence="2" id="KW-1185">Reference proteome</keyword>
<evidence type="ECO:0000313" key="2">
    <source>
        <dbReference type="Proteomes" id="UP000499080"/>
    </source>
</evidence>
<proteinExistence type="predicted"/>
<dbReference type="EMBL" id="BGPR01000525">
    <property type="protein sequence ID" value="GBM24687.1"/>
    <property type="molecule type" value="Genomic_DNA"/>
</dbReference>
<dbReference type="AlphaFoldDB" id="A0A4Y2E7G3"/>
<protein>
    <submittedName>
        <fullName evidence="1">Uncharacterized protein</fullName>
    </submittedName>
</protein>
<dbReference type="Proteomes" id="UP000499080">
    <property type="component" value="Unassembled WGS sequence"/>
</dbReference>
<name>A0A4Y2E7G3_ARAVE</name>
<gene>
    <name evidence="1" type="ORF">AVEN_46187_1</name>
</gene>